<dbReference type="EMBL" id="LR798454">
    <property type="protein sequence ID" value="CAB5238687.1"/>
    <property type="molecule type" value="Genomic_DNA"/>
</dbReference>
<reference evidence="4" key="1">
    <citation type="submission" date="2020-05" db="EMBL/GenBank/DDBJ databases">
        <authorList>
            <person name="Chiriac C."/>
            <person name="Salcher M."/>
            <person name="Ghai R."/>
            <person name="Kavagutti S V."/>
        </authorList>
    </citation>
    <scope>NUCLEOTIDE SEQUENCE</scope>
</reference>
<evidence type="ECO:0000313" key="5">
    <source>
        <dbReference type="EMBL" id="CAB5238687.1"/>
    </source>
</evidence>
<organism evidence="4">
    <name type="scientific">uncultured Caudovirales phage</name>
    <dbReference type="NCBI Taxonomy" id="2100421"/>
    <lineage>
        <taxon>Viruses</taxon>
        <taxon>Duplodnaviria</taxon>
        <taxon>Heunggongvirae</taxon>
        <taxon>Uroviricota</taxon>
        <taxon>Caudoviricetes</taxon>
        <taxon>Peduoviridae</taxon>
        <taxon>Maltschvirus</taxon>
        <taxon>Maltschvirus maltsch</taxon>
    </lineage>
</organism>
<gene>
    <name evidence="2" type="ORF">UFOVP1066_117</name>
    <name evidence="3" type="ORF">UFOVP1315_220</name>
    <name evidence="4" type="ORF">UFOVP1421_181</name>
    <name evidence="5" type="ORF">UFOVP1525_191</name>
    <name evidence="1" type="ORF">UFOVP909_154</name>
</gene>
<proteinExistence type="predicted"/>
<dbReference type="EMBL" id="LR796861">
    <property type="protein sequence ID" value="CAB4170840.1"/>
    <property type="molecule type" value="Genomic_DNA"/>
</dbReference>
<name>A0A6J5SCI5_9CAUD</name>
<evidence type="ECO:0000313" key="1">
    <source>
        <dbReference type="EMBL" id="CAB4170840.1"/>
    </source>
</evidence>
<dbReference type="EMBL" id="LR797375">
    <property type="protein sequence ID" value="CAB4211574.1"/>
    <property type="molecule type" value="Genomic_DNA"/>
</dbReference>
<dbReference type="EMBL" id="LR797019">
    <property type="protein sequence ID" value="CAB4182034.1"/>
    <property type="molecule type" value="Genomic_DNA"/>
</dbReference>
<evidence type="ECO:0000313" key="2">
    <source>
        <dbReference type="EMBL" id="CAB4182034.1"/>
    </source>
</evidence>
<dbReference type="InterPro" id="IPR021674">
    <property type="entry name" value="Phage_T4_Gp14_neck-protein"/>
</dbReference>
<evidence type="ECO:0000313" key="4">
    <source>
        <dbReference type="EMBL" id="CAB4211574.1"/>
    </source>
</evidence>
<protein>
    <submittedName>
        <fullName evidence="4">Neck protein</fullName>
    </submittedName>
</protein>
<dbReference type="Pfam" id="PF11649">
    <property type="entry name" value="T4_neck-protein"/>
    <property type="match status" value="1"/>
</dbReference>
<dbReference type="EMBL" id="LR797272">
    <property type="protein sequence ID" value="CAB4198701.1"/>
    <property type="molecule type" value="Genomic_DNA"/>
</dbReference>
<accession>A0A6J5SCI5</accession>
<sequence length="308" mass="33839">MPTNVYFTHGTKNEQYLIEDLIIESLKIYGNEFMYIPRTLVSKDEILGEDRLSKFTSSFPIEMYFENVDSLDGQGAFIQKFGLMMEQSATLVVARRRWDQLVGRYGQTIIPTRPCEGDLIYFPLTKGLFEIKFVKHQDPFYQLGKLYVFKLQVELFQYASEKIDTGITEIDTFETLKTFTTNTTRSPNGEVTKITMTATGSGYTSVPTVSFTSSTGIGATATAVRGTGANANKIVSINVTNPGSGYQTAPVVSITGGAGAGALATSSIDINIDSPNSFGDNNKFKTEAQDVLFSVTNPFGEIDTENNP</sequence>
<evidence type="ECO:0000313" key="3">
    <source>
        <dbReference type="EMBL" id="CAB4198701.1"/>
    </source>
</evidence>